<evidence type="ECO:0000256" key="8">
    <source>
        <dbReference type="ARBA" id="ARBA00022989"/>
    </source>
</evidence>
<keyword evidence="5" id="KW-0812">Transmembrane</keyword>
<keyword evidence="8" id="KW-1133">Transmembrane helix</keyword>
<reference evidence="13 14" key="1">
    <citation type="submission" date="2016-06" db="EMBL/GenBank/DDBJ databases">
        <title>The Draft Genome Sequence and Annotation of the Desert Woodrat Neotoma lepida.</title>
        <authorList>
            <person name="Campbell M."/>
            <person name="Oakeson K.F."/>
            <person name="Yandell M."/>
            <person name="Halpert J.R."/>
            <person name="Dearing D."/>
        </authorList>
    </citation>
    <scope>NUCLEOTIDE SEQUENCE [LARGE SCALE GENOMIC DNA]</scope>
    <source>
        <strain evidence="13">417</strain>
        <tissue evidence="13">Liver</tissue>
    </source>
</reference>
<evidence type="ECO:0000256" key="3">
    <source>
        <dbReference type="ARBA" id="ARBA00014537"/>
    </source>
</evidence>
<evidence type="ECO:0000256" key="1">
    <source>
        <dbReference type="ARBA" id="ARBA00004572"/>
    </source>
</evidence>
<name>A0A1A6GU45_NEOLE</name>
<keyword evidence="4" id="KW-0813">Transport</keyword>
<evidence type="ECO:0000313" key="14">
    <source>
        <dbReference type="Proteomes" id="UP000092124"/>
    </source>
</evidence>
<evidence type="ECO:0000256" key="10">
    <source>
        <dbReference type="ARBA" id="ARBA00023136"/>
    </source>
</evidence>
<feature type="region of interest" description="Disordered" evidence="12">
    <location>
        <begin position="41"/>
        <end position="71"/>
    </location>
</feature>
<evidence type="ECO:0000256" key="9">
    <source>
        <dbReference type="ARBA" id="ARBA00023128"/>
    </source>
</evidence>
<dbReference type="AlphaFoldDB" id="A0A1A6GU45"/>
<gene>
    <name evidence="13" type="ORF">A6R68_02607</name>
</gene>
<dbReference type="Proteomes" id="UP000092124">
    <property type="component" value="Unassembled WGS sequence"/>
</dbReference>
<dbReference type="Pfam" id="PF08038">
    <property type="entry name" value="Tom7"/>
    <property type="match status" value="1"/>
</dbReference>
<dbReference type="GO" id="GO:1903955">
    <property type="term" value="P:positive regulation of protein targeting to mitochondrion"/>
    <property type="evidence" value="ECO:0007669"/>
    <property type="project" value="TreeGrafter"/>
</dbReference>
<keyword evidence="9" id="KW-0496">Mitochondrion</keyword>
<organism evidence="13 14">
    <name type="scientific">Neotoma lepida</name>
    <name type="common">Desert woodrat</name>
    <dbReference type="NCBI Taxonomy" id="56216"/>
    <lineage>
        <taxon>Eukaryota</taxon>
        <taxon>Metazoa</taxon>
        <taxon>Chordata</taxon>
        <taxon>Craniata</taxon>
        <taxon>Vertebrata</taxon>
        <taxon>Euteleostomi</taxon>
        <taxon>Mammalia</taxon>
        <taxon>Eutheria</taxon>
        <taxon>Euarchontoglires</taxon>
        <taxon>Glires</taxon>
        <taxon>Rodentia</taxon>
        <taxon>Myomorpha</taxon>
        <taxon>Muroidea</taxon>
        <taxon>Cricetidae</taxon>
        <taxon>Neotominae</taxon>
        <taxon>Neotoma</taxon>
    </lineage>
</organism>
<keyword evidence="14" id="KW-1185">Reference proteome</keyword>
<comment type="similarity">
    <text evidence="2">Belongs to the Tom7 family.</text>
</comment>
<dbReference type="OrthoDB" id="284357at2759"/>
<evidence type="ECO:0000256" key="5">
    <source>
        <dbReference type="ARBA" id="ARBA00022692"/>
    </source>
</evidence>
<keyword evidence="10" id="KW-0472">Membrane</keyword>
<keyword evidence="6" id="KW-1000">Mitochondrion outer membrane</keyword>
<keyword evidence="7" id="KW-0653">Protein transport</keyword>
<evidence type="ECO:0000256" key="6">
    <source>
        <dbReference type="ARBA" id="ARBA00022787"/>
    </source>
</evidence>
<dbReference type="EMBL" id="LZPO01075861">
    <property type="protein sequence ID" value="OBS68857.1"/>
    <property type="molecule type" value="Genomic_DNA"/>
</dbReference>
<dbReference type="GO" id="GO:0005742">
    <property type="term" value="C:mitochondrial outer membrane translocase complex"/>
    <property type="evidence" value="ECO:0007669"/>
    <property type="project" value="InterPro"/>
</dbReference>
<evidence type="ECO:0000256" key="4">
    <source>
        <dbReference type="ARBA" id="ARBA00022448"/>
    </source>
</evidence>
<comment type="subcellular location">
    <subcellularLocation>
        <location evidence="1">Mitochondrion outer membrane</location>
        <topology evidence="1">Single-pass membrane protein</topology>
    </subcellularLocation>
</comment>
<evidence type="ECO:0000256" key="7">
    <source>
        <dbReference type="ARBA" id="ARBA00022927"/>
    </source>
</evidence>
<dbReference type="GO" id="GO:0030150">
    <property type="term" value="P:protein import into mitochondrial matrix"/>
    <property type="evidence" value="ECO:0007669"/>
    <property type="project" value="InterPro"/>
</dbReference>
<dbReference type="STRING" id="56216.A0A1A6GU45"/>
<proteinExistence type="inferred from homology"/>
<evidence type="ECO:0000256" key="12">
    <source>
        <dbReference type="SAM" id="MobiDB-lite"/>
    </source>
</evidence>
<accession>A0A1A6GU45</accession>
<comment type="caution">
    <text evidence="13">The sequence shown here is derived from an EMBL/GenBank/DDBJ whole genome shotgun (WGS) entry which is preliminary data.</text>
</comment>
<protein>
    <recommendedName>
        <fullName evidence="3">Mitochondrial import receptor subunit TOM7 homolog</fullName>
    </recommendedName>
    <alternativeName>
        <fullName evidence="11">Translocase of outer membrane 7 kDa subunit homolog</fullName>
    </alternativeName>
</protein>
<dbReference type="PANTHER" id="PTHR46722">
    <property type="entry name" value="MITOCHONDRIAL IMPORT RECEPTOR SUBUNIT TOM7 HOMOLOG"/>
    <property type="match status" value="1"/>
</dbReference>
<dbReference type="InterPro" id="IPR012621">
    <property type="entry name" value="Tom7"/>
</dbReference>
<dbReference type="PANTHER" id="PTHR46722:SF1">
    <property type="entry name" value="MITOCHONDRIAL IMPORT RECEPTOR SUBUNIT TOM7 HOMOLOG"/>
    <property type="match status" value="1"/>
</dbReference>
<sequence>MVKLSKEAKQRLQQLFKGGQFAIRWGFIPLVIYLGHSSEELDGERGDPETLPVKQAGETRQEKGHNLQHQGRSVRNTLTLNSLIDYCGETNKEMAARDKGPKRDQIIFQVLDGNQKSFVPTQLAATDVCFTRNYRSLVCLRNCESSVWLKSRIESSREEAMAQQCSCSMQTIHHPASPTSFSCSVMMPLATTSTCQRSSMLIRRLPGKGLFFGNGDRGQDYKNHGPGVHIMLDSITELGISSTVDKPQALMDSMRQQQ</sequence>
<evidence type="ECO:0000313" key="13">
    <source>
        <dbReference type="EMBL" id="OBS68857.1"/>
    </source>
</evidence>
<evidence type="ECO:0000256" key="2">
    <source>
        <dbReference type="ARBA" id="ARBA00010917"/>
    </source>
</evidence>
<evidence type="ECO:0000256" key="11">
    <source>
        <dbReference type="ARBA" id="ARBA00032786"/>
    </source>
</evidence>